<protein>
    <recommendedName>
        <fullName evidence="2">Protein kinase domain-containing protein</fullName>
    </recommendedName>
</protein>
<dbReference type="STRING" id="403677.D0N126"/>
<dbReference type="InterPro" id="IPR051681">
    <property type="entry name" value="Ser/Thr_Kinases-Pseudokinases"/>
</dbReference>
<feature type="region of interest" description="Disordered" evidence="1">
    <location>
        <begin position="687"/>
        <end position="712"/>
    </location>
</feature>
<dbReference type="RefSeq" id="XP_002905987.1">
    <property type="nucleotide sequence ID" value="XM_002905941.1"/>
</dbReference>
<accession>D0N126</accession>
<feature type="domain" description="Protein kinase" evidence="2">
    <location>
        <begin position="578"/>
        <end position="874"/>
    </location>
</feature>
<dbReference type="PANTHER" id="PTHR44329:SF214">
    <property type="entry name" value="PROTEIN KINASE DOMAIN-CONTAINING PROTEIN"/>
    <property type="match status" value="1"/>
</dbReference>
<dbReference type="eggNOG" id="KOG0198">
    <property type="taxonomic scope" value="Eukaryota"/>
</dbReference>
<organism evidence="3 4">
    <name type="scientific">Phytophthora infestans (strain T30-4)</name>
    <name type="common">Potato late blight agent</name>
    <dbReference type="NCBI Taxonomy" id="403677"/>
    <lineage>
        <taxon>Eukaryota</taxon>
        <taxon>Sar</taxon>
        <taxon>Stramenopiles</taxon>
        <taxon>Oomycota</taxon>
        <taxon>Peronosporomycetes</taxon>
        <taxon>Peronosporales</taxon>
        <taxon>Peronosporaceae</taxon>
        <taxon>Phytophthora</taxon>
    </lineage>
</organism>
<dbReference type="Gene3D" id="1.10.510.10">
    <property type="entry name" value="Transferase(Phosphotransferase) domain 1"/>
    <property type="match status" value="4"/>
</dbReference>
<dbReference type="InterPro" id="IPR001245">
    <property type="entry name" value="Ser-Thr/Tyr_kinase_cat_dom"/>
</dbReference>
<evidence type="ECO:0000313" key="4">
    <source>
        <dbReference type="Proteomes" id="UP000006643"/>
    </source>
</evidence>
<evidence type="ECO:0000259" key="2">
    <source>
        <dbReference type="PROSITE" id="PS50011"/>
    </source>
</evidence>
<dbReference type="Pfam" id="PF07714">
    <property type="entry name" value="PK_Tyr_Ser-Thr"/>
    <property type="match status" value="1"/>
</dbReference>
<dbReference type="EMBL" id="DS028122">
    <property type="protein sequence ID" value="EEY67339.1"/>
    <property type="molecule type" value="Genomic_DNA"/>
</dbReference>
<dbReference type="GO" id="GO:0004674">
    <property type="term" value="F:protein serine/threonine kinase activity"/>
    <property type="evidence" value="ECO:0007669"/>
    <property type="project" value="TreeGrafter"/>
</dbReference>
<name>D0N126_PHYIT</name>
<proteinExistence type="predicted"/>
<dbReference type="VEuPathDB" id="FungiDB:PITG_04348"/>
<sequence length="874" mass="98095">MEEQPEQPGGVSNAAWKLVEAMRSADPTERPEMDAVVRVVLTLTERERPWTRLWDEGIVFAEAESGELNWQTRTEHLLRSMRFLTTRYLPSRGGRELLKMLIPGAFRLKSSKSIAKQSSAARWVRSDVAMEALTVMRHELDNFRYAFSDSQLDLVVRAVDVCAQHVGALVTSTPDWFISTYEVRDESWWEGVRVAIQEPQHASDGGDLSEVVVRQAAIWSELVHPHIVELFGACHVGSSPFFVFERARGGSLMEFLSRYPDAPERRGSGGVPSLASDIYSFGVVIVEAVLRNTLESDELVDQSLLEQRPDPFEHEAWELVKRMCAWQPELRPSVSYVVQQLGQLANRERQSGQRESGEMDTASDGRSNTASESTQLHVVDVELHVPGDSPLTISQSFETLKEQIQSHDDAIEASNGDLDAQILLRMEDFFARLCRVEADLDQDSDETSAFPAIVTSFVDILTQFRLHVSVGGTGSRITQIAATRQRTTDKFSFHKDLDDLLDALHSYECLSAEKEDLHDWKGQWYSHRARRTLSCTWTLMNPDAAELLLDELKDAHDREEILALLRFEVTRHRSSYTPAQVEAMGSACWDISRRLSDSSTCGDHRNGLSRRTKSNLTHGSLWVRPSAVFYRELSIWCRLNHPYVVKLYGGCHVGGQPFFVCEPATNGRLDTYLHRFDPVGTSVGTSSLRSTSTVSGHTSGFSRETSNGSTCSSGFSADSVGCYRRCEAWKKLRQSALGLQYLHQHSIVHGDLKCDNILVTADGTAKLTDFGLSSIRRYVDSEQEQSTQVSVVGAQRWKAPECLTGTPPTFESDVYSFGMCILQAISGEFPWGARMPDAAVRFHVRRGALPPRPKGFQDDAHWELVKQMCCFDPQ</sequence>
<reference evidence="4" key="1">
    <citation type="journal article" date="2009" name="Nature">
        <title>Genome sequence and analysis of the Irish potato famine pathogen Phytophthora infestans.</title>
        <authorList>
            <consortium name="The Broad Institute Genome Sequencing Platform"/>
            <person name="Haas B.J."/>
            <person name="Kamoun S."/>
            <person name="Zody M.C."/>
            <person name="Jiang R.H."/>
            <person name="Handsaker R.E."/>
            <person name="Cano L.M."/>
            <person name="Grabherr M."/>
            <person name="Kodira C.D."/>
            <person name="Raffaele S."/>
            <person name="Torto-Alalibo T."/>
            <person name="Bozkurt T.O."/>
            <person name="Ah-Fong A.M."/>
            <person name="Alvarado L."/>
            <person name="Anderson V.L."/>
            <person name="Armstrong M.R."/>
            <person name="Avrova A."/>
            <person name="Baxter L."/>
            <person name="Beynon J."/>
            <person name="Boevink P.C."/>
            <person name="Bollmann S.R."/>
            <person name="Bos J.I."/>
            <person name="Bulone V."/>
            <person name="Cai G."/>
            <person name="Cakir C."/>
            <person name="Carrington J.C."/>
            <person name="Chawner M."/>
            <person name="Conti L."/>
            <person name="Costanzo S."/>
            <person name="Ewan R."/>
            <person name="Fahlgren N."/>
            <person name="Fischbach M.A."/>
            <person name="Fugelstad J."/>
            <person name="Gilroy E.M."/>
            <person name="Gnerre S."/>
            <person name="Green P.J."/>
            <person name="Grenville-Briggs L.J."/>
            <person name="Griffith J."/>
            <person name="Grunwald N.J."/>
            <person name="Horn K."/>
            <person name="Horner N.R."/>
            <person name="Hu C.H."/>
            <person name="Huitema E."/>
            <person name="Jeong D.H."/>
            <person name="Jones A.M."/>
            <person name="Jones J.D."/>
            <person name="Jones R.W."/>
            <person name="Karlsson E.K."/>
            <person name="Kunjeti S.G."/>
            <person name="Lamour K."/>
            <person name="Liu Z."/>
            <person name="Ma L."/>
            <person name="Maclean D."/>
            <person name="Chibucos M.C."/>
            <person name="McDonald H."/>
            <person name="McWalters J."/>
            <person name="Meijer H.J."/>
            <person name="Morgan W."/>
            <person name="Morris P.F."/>
            <person name="Munro C.A."/>
            <person name="O'Neill K."/>
            <person name="Ospina-Giraldo M."/>
            <person name="Pinzon A."/>
            <person name="Pritchard L."/>
            <person name="Ramsahoye B."/>
            <person name="Ren Q."/>
            <person name="Restrepo S."/>
            <person name="Roy S."/>
            <person name="Sadanandom A."/>
            <person name="Savidor A."/>
            <person name="Schornack S."/>
            <person name="Schwartz D.C."/>
            <person name="Schumann U.D."/>
            <person name="Schwessinger B."/>
            <person name="Seyer L."/>
            <person name="Sharpe T."/>
            <person name="Silvar C."/>
            <person name="Song J."/>
            <person name="Studholme D.J."/>
            <person name="Sykes S."/>
            <person name="Thines M."/>
            <person name="van de Vondervoort P.J."/>
            <person name="Phuntumart V."/>
            <person name="Wawra S."/>
            <person name="Weide R."/>
            <person name="Win J."/>
            <person name="Young C."/>
            <person name="Zhou S."/>
            <person name="Fry W."/>
            <person name="Meyers B.C."/>
            <person name="van West P."/>
            <person name="Ristaino J."/>
            <person name="Govers F."/>
            <person name="Birch P.R."/>
            <person name="Whisson S.C."/>
            <person name="Judelson H.S."/>
            <person name="Nusbaum C."/>
        </authorList>
    </citation>
    <scope>NUCLEOTIDE SEQUENCE [LARGE SCALE GENOMIC DNA]</scope>
    <source>
        <strain evidence="4">T30-4</strain>
    </source>
</reference>
<gene>
    <name evidence="3" type="ORF">PITG_04348</name>
</gene>
<evidence type="ECO:0000256" key="1">
    <source>
        <dbReference type="SAM" id="MobiDB-lite"/>
    </source>
</evidence>
<dbReference type="InterPro" id="IPR000719">
    <property type="entry name" value="Prot_kinase_dom"/>
</dbReference>
<keyword evidence="4" id="KW-1185">Reference proteome</keyword>
<dbReference type="AlphaFoldDB" id="D0N126"/>
<dbReference type="PANTHER" id="PTHR44329">
    <property type="entry name" value="SERINE/THREONINE-PROTEIN KINASE TNNI3K-RELATED"/>
    <property type="match status" value="1"/>
</dbReference>
<dbReference type="HOGENOM" id="CLU_005678_0_0_1"/>
<dbReference type="PROSITE" id="PS00108">
    <property type="entry name" value="PROTEIN_KINASE_ST"/>
    <property type="match status" value="1"/>
</dbReference>
<dbReference type="PROSITE" id="PS50011">
    <property type="entry name" value="PROTEIN_KINASE_DOM"/>
    <property type="match status" value="1"/>
</dbReference>
<evidence type="ECO:0000313" key="3">
    <source>
        <dbReference type="EMBL" id="EEY67339.1"/>
    </source>
</evidence>
<dbReference type="GeneID" id="9480024"/>
<feature type="compositionally biased region" description="Basic and acidic residues" evidence="1">
    <location>
        <begin position="346"/>
        <end position="357"/>
    </location>
</feature>
<dbReference type="SUPFAM" id="SSF56112">
    <property type="entry name" value="Protein kinase-like (PK-like)"/>
    <property type="match status" value="2"/>
</dbReference>
<dbReference type="SMART" id="SM00220">
    <property type="entry name" value="S_TKc"/>
    <property type="match status" value="1"/>
</dbReference>
<dbReference type="InterPro" id="IPR008271">
    <property type="entry name" value="Ser/Thr_kinase_AS"/>
</dbReference>
<dbReference type="InterPro" id="IPR011009">
    <property type="entry name" value="Kinase-like_dom_sf"/>
</dbReference>
<dbReference type="KEGG" id="pif:PITG_04348"/>
<feature type="region of interest" description="Disordered" evidence="1">
    <location>
        <begin position="346"/>
        <end position="372"/>
    </location>
</feature>
<dbReference type="GO" id="GO:0005524">
    <property type="term" value="F:ATP binding"/>
    <property type="evidence" value="ECO:0007669"/>
    <property type="project" value="InterPro"/>
</dbReference>
<dbReference type="InParanoid" id="D0N126"/>
<dbReference type="OrthoDB" id="108432at2759"/>
<dbReference type="Proteomes" id="UP000006643">
    <property type="component" value="Unassembled WGS sequence"/>
</dbReference>